<keyword evidence="4" id="KW-0067">ATP-binding</keyword>
<keyword evidence="1" id="KW-0436">Ligase</keyword>
<dbReference type="OrthoDB" id="9801549at2"/>
<dbReference type="GO" id="GO:0006189">
    <property type="term" value="P:'de novo' IMP biosynthetic process"/>
    <property type="evidence" value="ECO:0007669"/>
    <property type="project" value="UniProtKB-UniPathway"/>
</dbReference>
<keyword evidence="3" id="KW-0658">Purine biosynthesis</keyword>
<dbReference type="UniPathway" id="UPA00074">
    <property type="reaction ID" value="UER00131"/>
</dbReference>
<keyword evidence="2" id="KW-0547">Nucleotide-binding</keyword>
<evidence type="ECO:0000256" key="1">
    <source>
        <dbReference type="ARBA" id="ARBA00022598"/>
    </source>
</evidence>
<protein>
    <submittedName>
        <fullName evidence="7">SAICAR synthetase</fullName>
    </submittedName>
</protein>
<keyword evidence="8" id="KW-1185">Reference proteome</keyword>
<dbReference type="Pfam" id="PF01259">
    <property type="entry name" value="SAICAR_synt"/>
    <property type="match status" value="1"/>
</dbReference>
<dbReference type="Gene3D" id="3.30.200.20">
    <property type="entry name" value="Phosphorylase Kinase, domain 1"/>
    <property type="match status" value="1"/>
</dbReference>
<evidence type="ECO:0000256" key="2">
    <source>
        <dbReference type="ARBA" id="ARBA00022741"/>
    </source>
</evidence>
<organism evidence="7 8">
    <name type="scientific">Flavivirga rizhaonensis</name>
    <dbReference type="NCBI Taxonomy" id="2559571"/>
    <lineage>
        <taxon>Bacteria</taxon>
        <taxon>Pseudomonadati</taxon>
        <taxon>Bacteroidota</taxon>
        <taxon>Flavobacteriia</taxon>
        <taxon>Flavobacteriales</taxon>
        <taxon>Flavobacteriaceae</taxon>
        <taxon>Flavivirga</taxon>
    </lineage>
</organism>
<feature type="domain" description="SAICAR synthetase/ADE2 N-terminal" evidence="6">
    <location>
        <begin position="15"/>
        <end position="222"/>
    </location>
</feature>
<dbReference type="GO" id="GO:0004639">
    <property type="term" value="F:phosphoribosylaminoimidazolesuccinocarboxamide synthase activity"/>
    <property type="evidence" value="ECO:0007669"/>
    <property type="project" value="UniProtKB-EC"/>
</dbReference>
<evidence type="ECO:0000256" key="4">
    <source>
        <dbReference type="ARBA" id="ARBA00022840"/>
    </source>
</evidence>
<comment type="caution">
    <text evidence="7">The sequence shown here is derived from an EMBL/GenBank/DDBJ whole genome shotgun (WGS) entry which is preliminary data.</text>
</comment>
<evidence type="ECO:0000313" key="7">
    <source>
        <dbReference type="EMBL" id="TGV01549.1"/>
    </source>
</evidence>
<dbReference type="EMBL" id="SRSO01000022">
    <property type="protein sequence ID" value="TGV01549.1"/>
    <property type="molecule type" value="Genomic_DNA"/>
</dbReference>
<reference evidence="7 8" key="1">
    <citation type="submission" date="2019-04" db="EMBL/GenBank/DDBJ databases">
        <authorList>
            <person name="Liu A."/>
        </authorList>
    </citation>
    <scope>NUCLEOTIDE SEQUENCE [LARGE SCALE GENOMIC DNA]</scope>
    <source>
        <strain evidence="7 8">RZ03</strain>
    </source>
</reference>
<proteinExistence type="predicted"/>
<evidence type="ECO:0000313" key="8">
    <source>
        <dbReference type="Proteomes" id="UP000307602"/>
    </source>
</evidence>
<dbReference type="Gene3D" id="3.30.470.20">
    <property type="entry name" value="ATP-grasp fold, B domain"/>
    <property type="match status" value="1"/>
</dbReference>
<evidence type="ECO:0000259" key="6">
    <source>
        <dbReference type="Pfam" id="PF01259"/>
    </source>
</evidence>
<dbReference type="Proteomes" id="UP000307602">
    <property type="component" value="Unassembled WGS sequence"/>
</dbReference>
<evidence type="ECO:0000256" key="3">
    <source>
        <dbReference type="ARBA" id="ARBA00022755"/>
    </source>
</evidence>
<dbReference type="InterPro" id="IPR028923">
    <property type="entry name" value="SAICAR_synt/ADE2_N"/>
</dbReference>
<dbReference type="SUPFAM" id="SSF56104">
    <property type="entry name" value="SAICAR synthase-like"/>
    <property type="match status" value="1"/>
</dbReference>
<dbReference type="GO" id="GO:0005524">
    <property type="term" value="F:ATP binding"/>
    <property type="evidence" value="ECO:0007669"/>
    <property type="project" value="UniProtKB-KW"/>
</dbReference>
<dbReference type="RefSeq" id="WP_135877977.1">
    <property type="nucleotide sequence ID" value="NZ_SRSO01000022.1"/>
</dbReference>
<dbReference type="AlphaFoldDB" id="A0A4S1DUB7"/>
<comment type="catalytic activity">
    <reaction evidence="5">
        <text>5-amino-1-(5-phospho-D-ribosyl)imidazole-4-carboxylate + L-aspartate + ATP = (2S)-2-[5-amino-1-(5-phospho-beta-D-ribosyl)imidazole-4-carboxamido]succinate + ADP + phosphate + 2 H(+)</text>
        <dbReference type="Rhea" id="RHEA:22628"/>
        <dbReference type="ChEBI" id="CHEBI:15378"/>
        <dbReference type="ChEBI" id="CHEBI:29991"/>
        <dbReference type="ChEBI" id="CHEBI:30616"/>
        <dbReference type="ChEBI" id="CHEBI:43474"/>
        <dbReference type="ChEBI" id="CHEBI:58443"/>
        <dbReference type="ChEBI" id="CHEBI:77657"/>
        <dbReference type="ChEBI" id="CHEBI:456216"/>
        <dbReference type="EC" id="6.3.2.6"/>
    </reaction>
</comment>
<sequence>MTTQTVNNTLKEEPIVKGKSKYLYNYDNDHYIAQLIPSLSSFTYDRYEMVEKTQDLRLDFYEMAVALLNKHDVPTAFVKRLDTDKYLTRKCTSPPFEVIVKNYAVGSTQRKYPGLFPDNHKFSTPIVKFDYRIDPEDIPISADYLKVYGEDPDLLKKLALKTNDILCEWLSPNVLVDFCLIFGTNNDGEVCITSEISPDCMRLKSEDGSSLDKDLFRQGKSHEEIIDTWTQLIVDIKSKK</sequence>
<evidence type="ECO:0000256" key="5">
    <source>
        <dbReference type="ARBA" id="ARBA00048475"/>
    </source>
</evidence>
<accession>A0A4S1DUB7</accession>
<gene>
    <name evidence="7" type="ORF">EM932_14810</name>
</gene>
<name>A0A4S1DUB7_9FLAO</name>